<comment type="caution">
    <text evidence="1">The sequence shown here is derived from an EMBL/GenBank/DDBJ whole genome shotgun (WGS) entry which is preliminary data.</text>
</comment>
<evidence type="ECO:0000313" key="1">
    <source>
        <dbReference type="EMBL" id="RED51526.1"/>
    </source>
</evidence>
<sequence>MQIQFDNDRELRSYLSSYGSDLADDSRYGDGRWNRLAGEAKKLSDDLSLEQDWEDIPLESWERWYDH</sequence>
<accession>A0A3D9HRM6</accession>
<dbReference type="Proteomes" id="UP000256845">
    <property type="component" value="Unassembled WGS sequence"/>
</dbReference>
<dbReference type="RefSeq" id="WP_115936407.1">
    <property type="nucleotide sequence ID" value="NZ_QRDW01000003.1"/>
</dbReference>
<protein>
    <submittedName>
        <fullName evidence="1">Uncharacterized protein</fullName>
    </submittedName>
</protein>
<dbReference type="EMBL" id="QRDW01000003">
    <property type="protein sequence ID" value="RED51526.1"/>
    <property type="molecule type" value="Genomic_DNA"/>
</dbReference>
<gene>
    <name evidence="1" type="ORF">DFP90_103328</name>
</gene>
<evidence type="ECO:0000313" key="2">
    <source>
        <dbReference type="Proteomes" id="UP000256845"/>
    </source>
</evidence>
<name>A0A3D9HRM6_9PROT</name>
<proteinExistence type="predicted"/>
<reference evidence="1 2" key="1">
    <citation type="submission" date="2018-07" db="EMBL/GenBank/DDBJ databases">
        <title>Genomic Encyclopedia of Type Strains, Phase III (KMG-III): the genomes of soil and plant-associated and newly described type strains.</title>
        <authorList>
            <person name="Whitman W."/>
        </authorList>
    </citation>
    <scope>NUCLEOTIDE SEQUENCE [LARGE SCALE GENOMIC DNA]</scope>
    <source>
        <strain evidence="1 2">CECT 8488</strain>
    </source>
</reference>
<organism evidence="1 2">
    <name type="scientific">Aestuariispira insulae</name>
    <dbReference type="NCBI Taxonomy" id="1461337"/>
    <lineage>
        <taxon>Bacteria</taxon>
        <taxon>Pseudomonadati</taxon>
        <taxon>Pseudomonadota</taxon>
        <taxon>Alphaproteobacteria</taxon>
        <taxon>Rhodospirillales</taxon>
        <taxon>Kiloniellaceae</taxon>
        <taxon>Aestuariispira</taxon>
    </lineage>
</organism>
<keyword evidence="2" id="KW-1185">Reference proteome</keyword>
<dbReference type="AlphaFoldDB" id="A0A3D9HRM6"/>